<dbReference type="HOGENOM" id="CLU_2657440_0_0_1"/>
<dbReference type="GO" id="GO:0005085">
    <property type="term" value="F:guanyl-nucleotide exchange factor activity"/>
    <property type="evidence" value="ECO:0007669"/>
    <property type="project" value="TreeGrafter"/>
</dbReference>
<keyword evidence="4 10" id="KW-0396">Initiation factor</keyword>
<dbReference type="EMBL" id="AAZO01002018">
    <property type="status" value="NOT_ANNOTATED_CDS"/>
    <property type="molecule type" value="Genomic_DNA"/>
</dbReference>
<evidence type="ECO:0000256" key="5">
    <source>
        <dbReference type="ARBA" id="ARBA00022917"/>
    </source>
</evidence>
<dbReference type="OrthoDB" id="269919at2759"/>
<dbReference type="PANTHER" id="PTHR45859">
    <property type="entry name" value="TRANSLATION INITIATION FACTOR EIF-2B SUBUNIT BETA"/>
    <property type="match status" value="1"/>
</dbReference>
<evidence type="ECO:0000313" key="11">
    <source>
        <dbReference type="EnsemblMetazoa" id="PHUM174230-PA"/>
    </source>
</evidence>
<dbReference type="CTD" id="8236759"/>
<evidence type="ECO:0000256" key="6">
    <source>
        <dbReference type="ARBA" id="ARBA00044122"/>
    </source>
</evidence>
<reference evidence="10" key="1">
    <citation type="submission" date="2007-04" db="EMBL/GenBank/DDBJ databases">
        <title>Annotation of Pediculus humanus corporis strain USDA.</title>
        <authorList>
            <person name="Kirkness E."/>
            <person name="Hannick L."/>
            <person name="Hass B."/>
            <person name="Bruggner R."/>
            <person name="Lawson D."/>
            <person name="Bidwell S."/>
            <person name="Joardar V."/>
            <person name="Caler E."/>
            <person name="Walenz B."/>
            <person name="Inman J."/>
            <person name="Schobel S."/>
            <person name="Galinsky K."/>
            <person name="Amedeo P."/>
            <person name="Strausberg R."/>
        </authorList>
    </citation>
    <scope>NUCLEOTIDE SEQUENCE</scope>
    <source>
        <strain evidence="10">USDA</strain>
    </source>
</reference>
<comment type="similarity">
    <text evidence="2 9">Belongs to the eIF-2B alpha/beta/delta subunits family.</text>
</comment>
<evidence type="ECO:0000256" key="9">
    <source>
        <dbReference type="RuleBase" id="RU003814"/>
    </source>
</evidence>
<dbReference type="KEGG" id="phu:Phum_PHUM174230"/>
<dbReference type="SUPFAM" id="SSF100950">
    <property type="entry name" value="NagB/RpiA/CoA transferase-like"/>
    <property type="match status" value="1"/>
</dbReference>
<dbReference type="InterPro" id="IPR037171">
    <property type="entry name" value="NagB/RpiA_transferase-like"/>
</dbReference>
<evidence type="ECO:0000313" key="12">
    <source>
        <dbReference type="Proteomes" id="UP000009046"/>
    </source>
</evidence>
<dbReference type="VEuPathDB" id="VectorBase:PHUM174230"/>
<evidence type="ECO:0000256" key="4">
    <source>
        <dbReference type="ARBA" id="ARBA00022540"/>
    </source>
</evidence>
<sequence>MRFLCSNDQPNFNLYESPEGVLKYSDGELASKVRACNPAFDYVPPELVTLFISNVGGHSPSYIYRLISELYHPDDN</sequence>
<dbReference type="OMA" id="GENTPSY"/>
<dbReference type="InterPro" id="IPR051855">
    <property type="entry name" value="eIF2B_beta_subunit"/>
</dbReference>
<evidence type="ECO:0000256" key="7">
    <source>
        <dbReference type="ARBA" id="ARBA00044228"/>
    </source>
</evidence>
<dbReference type="InterPro" id="IPR000649">
    <property type="entry name" value="IF-2B-related"/>
</dbReference>
<name>E0VG60_PEDHC</name>
<dbReference type="EnsemblMetazoa" id="PHUM174230-RA">
    <property type="protein sequence ID" value="PHUM174230-PA"/>
    <property type="gene ID" value="PHUM174230"/>
</dbReference>
<protein>
    <recommendedName>
        <fullName evidence="6">Translation initiation factor eIF2B subunit beta</fullName>
    </recommendedName>
    <alternativeName>
        <fullName evidence="7">eIF2B GDP-GTP exchange factor subunit beta</fullName>
    </alternativeName>
</protein>
<reference evidence="10" key="2">
    <citation type="submission" date="2007-04" db="EMBL/GenBank/DDBJ databases">
        <title>The genome of the human body louse.</title>
        <authorList>
            <consortium name="The Human Body Louse Genome Consortium"/>
            <person name="Kirkness E."/>
            <person name="Walenz B."/>
            <person name="Hass B."/>
            <person name="Bruggner R."/>
            <person name="Strausberg R."/>
        </authorList>
    </citation>
    <scope>NUCLEOTIDE SEQUENCE</scope>
    <source>
        <strain evidence="10">USDA</strain>
    </source>
</reference>
<dbReference type="AlphaFoldDB" id="E0VG60"/>
<evidence type="ECO:0000256" key="8">
    <source>
        <dbReference type="ARBA" id="ARBA00046432"/>
    </source>
</evidence>
<evidence type="ECO:0000256" key="3">
    <source>
        <dbReference type="ARBA" id="ARBA00022490"/>
    </source>
</evidence>
<dbReference type="Pfam" id="PF01008">
    <property type="entry name" value="IF-2B"/>
    <property type="match status" value="1"/>
</dbReference>
<keyword evidence="3" id="KW-0963">Cytoplasm</keyword>
<gene>
    <name evidence="11" type="primary">8236759</name>
    <name evidence="10" type="ORF">Phum_PHUM174230</name>
</gene>
<dbReference type="GO" id="GO:0005829">
    <property type="term" value="C:cytosol"/>
    <property type="evidence" value="ECO:0007669"/>
    <property type="project" value="UniProtKB-SubCell"/>
</dbReference>
<evidence type="ECO:0000256" key="1">
    <source>
        <dbReference type="ARBA" id="ARBA00004514"/>
    </source>
</evidence>
<dbReference type="STRING" id="121224.E0VG60"/>
<dbReference type="GeneID" id="8236759"/>
<dbReference type="InParanoid" id="E0VG60"/>
<keyword evidence="5" id="KW-0648">Protein biosynthesis</keyword>
<dbReference type="Gene3D" id="3.40.50.10470">
    <property type="entry name" value="Translation initiation factor eif-2b, domain 2"/>
    <property type="match status" value="1"/>
</dbReference>
<keyword evidence="12" id="KW-1185">Reference proteome</keyword>
<comment type="subcellular location">
    <subcellularLocation>
        <location evidence="1">Cytoplasm</location>
        <location evidence="1">Cytosol</location>
    </subcellularLocation>
</comment>
<dbReference type="GO" id="GO:0003743">
    <property type="term" value="F:translation initiation factor activity"/>
    <property type="evidence" value="ECO:0007669"/>
    <property type="project" value="UniProtKB-KW"/>
</dbReference>
<organism>
    <name type="scientific">Pediculus humanus subsp. corporis</name>
    <name type="common">Body louse</name>
    <dbReference type="NCBI Taxonomy" id="121224"/>
    <lineage>
        <taxon>Eukaryota</taxon>
        <taxon>Metazoa</taxon>
        <taxon>Ecdysozoa</taxon>
        <taxon>Arthropoda</taxon>
        <taxon>Hexapoda</taxon>
        <taxon>Insecta</taxon>
        <taxon>Pterygota</taxon>
        <taxon>Neoptera</taxon>
        <taxon>Paraneoptera</taxon>
        <taxon>Psocodea</taxon>
        <taxon>Troctomorpha</taxon>
        <taxon>Phthiraptera</taxon>
        <taxon>Anoplura</taxon>
        <taxon>Pediculidae</taxon>
        <taxon>Pediculus</taxon>
    </lineage>
</organism>
<evidence type="ECO:0000256" key="2">
    <source>
        <dbReference type="ARBA" id="ARBA00007251"/>
    </source>
</evidence>
<dbReference type="eggNOG" id="KOG1465">
    <property type="taxonomic scope" value="Eukaryota"/>
</dbReference>
<evidence type="ECO:0000313" key="10">
    <source>
        <dbReference type="EMBL" id="EEB12366.1"/>
    </source>
</evidence>
<comment type="subunit">
    <text evidence="8">Component of the translation initiation factor 2B (eIF2B) complex which is a heterodecamer of two sets of five different subunits: alpha, beta, gamma, delta and epsilon. Subunits alpha, beta and delta comprise a regulatory subcomplex and subunits epsilon and gamma comprise a catalytic subcomplex. Within the complex, the hexameric regulatory complex resides at the center, with the two heterodimeric catalytic subcomplexes bound on opposite sides.</text>
</comment>
<accession>E0VG60</accession>
<dbReference type="EMBL" id="DS235131">
    <property type="protein sequence ID" value="EEB12366.1"/>
    <property type="molecule type" value="Genomic_DNA"/>
</dbReference>
<dbReference type="InterPro" id="IPR042529">
    <property type="entry name" value="IF_2B-like_C"/>
</dbReference>
<dbReference type="GO" id="GO:0005851">
    <property type="term" value="C:eukaryotic translation initiation factor 2B complex"/>
    <property type="evidence" value="ECO:0007669"/>
    <property type="project" value="TreeGrafter"/>
</dbReference>
<dbReference type="Proteomes" id="UP000009046">
    <property type="component" value="Unassembled WGS sequence"/>
</dbReference>
<dbReference type="PANTHER" id="PTHR45859:SF1">
    <property type="entry name" value="TRANSLATION INITIATION FACTOR EIF-2B SUBUNIT BETA"/>
    <property type="match status" value="1"/>
</dbReference>
<reference evidence="11" key="3">
    <citation type="submission" date="2020-05" db="UniProtKB">
        <authorList>
            <consortium name="EnsemblMetazoa"/>
        </authorList>
    </citation>
    <scope>IDENTIFICATION</scope>
    <source>
        <strain evidence="11">USDA</strain>
    </source>
</reference>
<dbReference type="RefSeq" id="XP_002425104.1">
    <property type="nucleotide sequence ID" value="XM_002425059.1"/>
</dbReference>
<proteinExistence type="inferred from homology"/>